<dbReference type="RefSeq" id="WP_046513618.1">
    <property type="nucleotide sequence ID" value="NZ_LAYZ01000002.1"/>
</dbReference>
<protein>
    <recommendedName>
        <fullName evidence="2">FAD/NAD(P)-binding domain-containing protein</fullName>
    </recommendedName>
</protein>
<dbReference type="GO" id="GO:0016491">
    <property type="term" value="F:oxidoreductase activity"/>
    <property type="evidence" value="ECO:0007669"/>
    <property type="project" value="UniProtKB-KW"/>
</dbReference>
<dbReference type="PATRIC" id="fig|1432562.3.peg.999"/>
<dbReference type="InterPro" id="IPR051691">
    <property type="entry name" value="Metab_Enz_Cyan_OpOx_G3PDH"/>
</dbReference>
<dbReference type="PRINTS" id="PR00469">
    <property type="entry name" value="PNDRDTASEII"/>
</dbReference>
<dbReference type="PANTHER" id="PTHR42949:SF3">
    <property type="entry name" value="ANAEROBIC GLYCEROL-3-PHOSPHATE DEHYDROGENASE SUBUNIT B"/>
    <property type="match status" value="1"/>
</dbReference>
<reference evidence="3 4" key="1">
    <citation type="submission" date="2015-04" db="EMBL/GenBank/DDBJ databases">
        <title>Taxonomic description and genome sequence of Salinicoccus sediminis sp. nov., a novel hyper halotolerant bacterium isolated from marine sediment.</title>
        <authorList>
            <person name="Mathan Kumar R."/>
            <person name="Kaur G."/>
            <person name="Kumar N."/>
            <person name="Kumar A."/>
            <person name="Singh N.K."/>
            <person name="Kaur N."/>
            <person name="Mayilraj S."/>
        </authorList>
    </citation>
    <scope>NUCLEOTIDE SEQUENCE [LARGE SCALE GENOMIC DNA]</scope>
    <source>
        <strain evidence="3 4">SV-16</strain>
    </source>
</reference>
<feature type="domain" description="FAD/NAD(P)-binding" evidence="2">
    <location>
        <begin position="2"/>
        <end position="337"/>
    </location>
</feature>
<dbReference type="PANTHER" id="PTHR42949">
    <property type="entry name" value="ANAEROBIC GLYCEROL-3-PHOSPHATE DEHYDROGENASE SUBUNIT B"/>
    <property type="match status" value="1"/>
</dbReference>
<evidence type="ECO:0000313" key="3">
    <source>
        <dbReference type="EMBL" id="KKK35010.1"/>
    </source>
</evidence>
<organism evidence="3 4">
    <name type="scientific">Salinicoccus sediminis</name>
    <dbReference type="NCBI Taxonomy" id="1432562"/>
    <lineage>
        <taxon>Bacteria</taxon>
        <taxon>Bacillati</taxon>
        <taxon>Bacillota</taxon>
        <taxon>Bacilli</taxon>
        <taxon>Bacillales</taxon>
        <taxon>Staphylococcaceae</taxon>
        <taxon>Salinicoccus</taxon>
    </lineage>
</organism>
<dbReference type="InterPro" id="IPR023753">
    <property type="entry name" value="FAD/NAD-binding_dom"/>
</dbReference>
<proteinExistence type="predicted"/>
<dbReference type="SUPFAM" id="SSF51905">
    <property type="entry name" value="FAD/NAD(P)-binding domain"/>
    <property type="match status" value="1"/>
</dbReference>
<dbReference type="Pfam" id="PF07992">
    <property type="entry name" value="Pyr_redox_2"/>
    <property type="match status" value="1"/>
</dbReference>
<name>A0A0M2SQW0_9STAP</name>
<comment type="caution">
    <text evidence="3">The sequence shown here is derived from an EMBL/GenBank/DDBJ whole genome shotgun (WGS) entry which is preliminary data.</text>
</comment>
<sequence>MFDTIIIGAGPAGLSAAKILQESQKVLVLDEYFHAGGRLLGQLYEEEKGRWWNGLEIARRLIMETEGKSEIRLSTSVYNVELDDIYTVHTTAGVFKSRSLIIATGAREKSTPLPGWDLPGVMTVGAAQVLTNFSRVKPGNKGVIIGINPLSMVIAMELGYTDIEVAKICLPPKNKINDQTPKDAFETLVSLGNSAPSKFISFGTRVAGRVKPLHPAALKLFPKGGVKAMGLPISIKEKIIRINGTEKVESVTMQKTDSKGRPVGRKREIQCDFVCISDGLAPLSEIGSLLDLRHVYSEPLGGYVPLHSEMMETELPDLYVAGNVTGIENAKVAMYQGQLAAHRILGDEEAAICTLASINNERKNAKVKFHKDLIHGRETVEVMWKEIEKERQMN</sequence>
<keyword evidence="4" id="KW-1185">Reference proteome</keyword>
<dbReference type="OrthoDB" id="9776839at2"/>
<dbReference type="EMBL" id="LAYZ01000002">
    <property type="protein sequence ID" value="KKK35010.1"/>
    <property type="molecule type" value="Genomic_DNA"/>
</dbReference>
<dbReference type="Proteomes" id="UP000034287">
    <property type="component" value="Unassembled WGS sequence"/>
</dbReference>
<evidence type="ECO:0000256" key="1">
    <source>
        <dbReference type="ARBA" id="ARBA00023002"/>
    </source>
</evidence>
<dbReference type="PRINTS" id="PR00368">
    <property type="entry name" value="FADPNR"/>
</dbReference>
<dbReference type="InterPro" id="IPR036188">
    <property type="entry name" value="FAD/NAD-bd_sf"/>
</dbReference>
<evidence type="ECO:0000259" key="2">
    <source>
        <dbReference type="Pfam" id="PF07992"/>
    </source>
</evidence>
<dbReference type="AlphaFoldDB" id="A0A0M2SQW0"/>
<evidence type="ECO:0000313" key="4">
    <source>
        <dbReference type="Proteomes" id="UP000034287"/>
    </source>
</evidence>
<dbReference type="STRING" id="1432562.WN59_05055"/>
<keyword evidence="1" id="KW-0560">Oxidoreductase</keyword>
<gene>
    <name evidence="3" type="ORF">WN59_05055</name>
</gene>
<dbReference type="Gene3D" id="3.50.50.60">
    <property type="entry name" value="FAD/NAD(P)-binding domain"/>
    <property type="match status" value="3"/>
</dbReference>
<accession>A0A0M2SQW0</accession>